<keyword evidence="3" id="KW-1185">Reference proteome</keyword>
<evidence type="ECO:0000256" key="1">
    <source>
        <dbReference type="SAM" id="MobiDB-lite"/>
    </source>
</evidence>
<feature type="region of interest" description="Disordered" evidence="1">
    <location>
        <begin position="165"/>
        <end position="209"/>
    </location>
</feature>
<evidence type="ECO:0000313" key="2">
    <source>
        <dbReference type="EMBL" id="EDR08645.1"/>
    </source>
</evidence>
<dbReference type="OrthoDB" id="2966751at2759"/>
<protein>
    <submittedName>
        <fullName evidence="2">Predicted protein</fullName>
    </submittedName>
</protein>
<organism evidence="3">
    <name type="scientific">Laccaria bicolor (strain S238N-H82 / ATCC MYA-4686)</name>
    <name type="common">Bicoloured deceiver</name>
    <name type="synonym">Laccaria laccata var. bicolor</name>
    <dbReference type="NCBI Taxonomy" id="486041"/>
    <lineage>
        <taxon>Eukaryota</taxon>
        <taxon>Fungi</taxon>
        <taxon>Dikarya</taxon>
        <taxon>Basidiomycota</taxon>
        <taxon>Agaricomycotina</taxon>
        <taxon>Agaricomycetes</taxon>
        <taxon>Agaricomycetidae</taxon>
        <taxon>Agaricales</taxon>
        <taxon>Agaricineae</taxon>
        <taxon>Hydnangiaceae</taxon>
        <taxon>Laccaria</taxon>
    </lineage>
</organism>
<dbReference type="GeneID" id="6076420"/>
<accession>B0D9U4</accession>
<dbReference type="HOGENOM" id="CLU_086104_0_0_1"/>
<sequence>MVFFQSRDRTSKHYSSESYEESLPDCPYPWIFGVGHVPSKSETLTNTNTKIFPVSHTEYVRESSRNSYVICAYDGDAPRWTNTPAPLPQANSIPPVSASSSYVLSWSFINTSIHMTFEHVGSINQCVLGDSVPLGNPASSSALTMPNYGASSSMSVRLQSVPPVDINMHPDSGAAPSPLSTIDDFEADESLPPVASQSSKAKGKKKAKF</sequence>
<name>B0D9U4_LACBS</name>
<feature type="region of interest" description="Disordered" evidence="1">
    <location>
        <begin position="1"/>
        <end position="22"/>
    </location>
</feature>
<dbReference type="RefSeq" id="XP_001880870.1">
    <property type="nucleotide sequence ID" value="XM_001880835.1"/>
</dbReference>
<dbReference type="Proteomes" id="UP000001194">
    <property type="component" value="Unassembled WGS sequence"/>
</dbReference>
<gene>
    <name evidence="2" type="ORF">LACBIDRAFT_326832</name>
</gene>
<evidence type="ECO:0000313" key="3">
    <source>
        <dbReference type="Proteomes" id="UP000001194"/>
    </source>
</evidence>
<dbReference type="KEGG" id="lbc:LACBIDRAFT_326832"/>
<dbReference type="InParanoid" id="B0D9U4"/>
<reference evidence="2 3" key="1">
    <citation type="journal article" date="2008" name="Nature">
        <title>The genome of Laccaria bicolor provides insights into mycorrhizal symbiosis.</title>
        <authorList>
            <person name="Martin F."/>
            <person name="Aerts A."/>
            <person name="Ahren D."/>
            <person name="Brun A."/>
            <person name="Danchin E.G.J."/>
            <person name="Duchaussoy F."/>
            <person name="Gibon J."/>
            <person name="Kohler A."/>
            <person name="Lindquist E."/>
            <person name="Pereda V."/>
            <person name="Salamov A."/>
            <person name="Shapiro H.J."/>
            <person name="Wuyts J."/>
            <person name="Blaudez D."/>
            <person name="Buee M."/>
            <person name="Brokstein P."/>
            <person name="Canbaeck B."/>
            <person name="Cohen D."/>
            <person name="Courty P.E."/>
            <person name="Coutinho P.M."/>
            <person name="Delaruelle C."/>
            <person name="Detter J.C."/>
            <person name="Deveau A."/>
            <person name="DiFazio S."/>
            <person name="Duplessis S."/>
            <person name="Fraissinet-Tachet L."/>
            <person name="Lucic E."/>
            <person name="Frey-Klett P."/>
            <person name="Fourrey C."/>
            <person name="Feussner I."/>
            <person name="Gay G."/>
            <person name="Grimwood J."/>
            <person name="Hoegger P.J."/>
            <person name="Jain P."/>
            <person name="Kilaru S."/>
            <person name="Labbe J."/>
            <person name="Lin Y.C."/>
            <person name="Legue V."/>
            <person name="Le Tacon F."/>
            <person name="Marmeisse R."/>
            <person name="Melayah D."/>
            <person name="Montanini B."/>
            <person name="Muratet M."/>
            <person name="Nehls U."/>
            <person name="Niculita-Hirzel H."/>
            <person name="Oudot-Le Secq M.P."/>
            <person name="Peter M."/>
            <person name="Quesneville H."/>
            <person name="Rajashekar B."/>
            <person name="Reich M."/>
            <person name="Rouhier N."/>
            <person name="Schmutz J."/>
            <person name="Yin T."/>
            <person name="Chalot M."/>
            <person name="Henrissat B."/>
            <person name="Kuees U."/>
            <person name="Lucas S."/>
            <person name="Van de Peer Y."/>
            <person name="Podila G.K."/>
            <person name="Polle A."/>
            <person name="Pukkila P.J."/>
            <person name="Richardson P.M."/>
            <person name="Rouze P."/>
            <person name="Sanders I.R."/>
            <person name="Stajich J.E."/>
            <person name="Tunlid A."/>
            <person name="Tuskan G."/>
            <person name="Grigoriev I.V."/>
        </authorList>
    </citation>
    <scope>NUCLEOTIDE SEQUENCE [LARGE SCALE GENOMIC DNA]</scope>
    <source>
        <strain evidence="3">S238N-H82 / ATCC MYA-4686</strain>
    </source>
</reference>
<dbReference type="EMBL" id="DS547101">
    <property type="protein sequence ID" value="EDR08645.1"/>
    <property type="molecule type" value="Genomic_DNA"/>
</dbReference>
<feature type="compositionally biased region" description="Basic and acidic residues" evidence="1">
    <location>
        <begin position="1"/>
        <end position="15"/>
    </location>
</feature>
<dbReference type="AlphaFoldDB" id="B0D9U4"/>
<proteinExistence type="predicted"/>